<dbReference type="SUPFAM" id="SSF52833">
    <property type="entry name" value="Thioredoxin-like"/>
    <property type="match status" value="1"/>
</dbReference>
<dbReference type="AlphaFoldDB" id="A0A2A2EDY7"/>
<protein>
    <recommendedName>
        <fullName evidence="3">thioredoxin-dependent peroxiredoxin</fullName>
        <ecNumber evidence="3">1.11.1.24</ecNumber>
    </recommendedName>
    <alternativeName>
        <fullName evidence="11">Bacterioferritin comigratory protein</fullName>
    </alternativeName>
    <alternativeName>
        <fullName evidence="9">Thioredoxin peroxidase</fullName>
    </alternativeName>
</protein>
<comment type="function">
    <text evidence="1">Thiol-specific peroxidase that catalyzes the reduction of hydrogen peroxide and organic hydroperoxides to water and alcohols, respectively. Plays a role in cell protection against oxidative stress by detoxifying peroxides and as sensor of hydrogen peroxide-mediated signaling events.</text>
</comment>
<gene>
    <name evidence="15" type="ORF">B1526_1167</name>
</gene>
<proteinExistence type="inferred from homology"/>
<evidence type="ECO:0000256" key="10">
    <source>
        <dbReference type="ARBA" id="ARBA00038489"/>
    </source>
</evidence>
<dbReference type="GO" id="GO:0034599">
    <property type="term" value="P:cellular response to oxidative stress"/>
    <property type="evidence" value="ECO:0007669"/>
    <property type="project" value="TreeGrafter"/>
</dbReference>
<comment type="caution">
    <text evidence="15">The sequence shown here is derived from an EMBL/GenBank/DDBJ whole genome shotgun (WGS) entry which is preliminary data.</text>
</comment>
<evidence type="ECO:0000256" key="9">
    <source>
        <dbReference type="ARBA" id="ARBA00032824"/>
    </source>
</evidence>
<dbReference type="CDD" id="cd03017">
    <property type="entry name" value="PRX_BCP"/>
    <property type="match status" value="1"/>
</dbReference>
<evidence type="ECO:0000256" key="2">
    <source>
        <dbReference type="ARBA" id="ARBA00011245"/>
    </source>
</evidence>
<dbReference type="InterPro" id="IPR013766">
    <property type="entry name" value="Thioredoxin_domain"/>
</dbReference>
<keyword evidence="4 15" id="KW-0575">Peroxidase</keyword>
<dbReference type="InterPro" id="IPR036249">
    <property type="entry name" value="Thioredoxin-like_sf"/>
</dbReference>
<evidence type="ECO:0000256" key="7">
    <source>
        <dbReference type="ARBA" id="ARBA00023157"/>
    </source>
</evidence>
<evidence type="ECO:0000256" key="3">
    <source>
        <dbReference type="ARBA" id="ARBA00013017"/>
    </source>
</evidence>
<comment type="subunit">
    <text evidence="2">Monomer.</text>
</comment>
<dbReference type="PIRSF" id="PIRSF000239">
    <property type="entry name" value="AHPC"/>
    <property type="match status" value="1"/>
</dbReference>
<evidence type="ECO:0000256" key="8">
    <source>
        <dbReference type="ARBA" id="ARBA00023284"/>
    </source>
</evidence>
<feature type="active site" description="Cysteine sulfenic acid (-SOH) intermediate; for peroxidase activity" evidence="13">
    <location>
        <position position="46"/>
    </location>
</feature>
<keyword evidence="8" id="KW-0676">Redox-active center</keyword>
<keyword evidence="16" id="KW-1185">Reference proteome</keyword>
<name>A0A2A2EDY7_9BIFI</name>
<dbReference type="PANTHER" id="PTHR42801:SF4">
    <property type="entry name" value="AHPC_TSA FAMILY PROTEIN"/>
    <property type="match status" value="1"/>
</dbReference>
<dbReference type="InterPro" id="IPR000866">
    <property type="entry name" value="AhpC/TSA"/>
</dbReference>
<dbReference type="GO" id="GO:0005737">
    <property type="term" value="C:cytoplasm"/>
    <property type="evidence" value="ECO:0007669"/>
    <property type="project" value="TreeGrafter"/>
</dbReference>
<sequence>MVRLTKGETAPNFELESDEYKHYALADFKHKNIVLYFYPKAGSSICTLEARDFQKNLERFANEGYTVIGVSPDDVKELQEFRENNDLGFVLLSDPEYTAHKLYGAAKEHVKDGEKTYETVRSTFVIDGDGKIVLASYDVDINGQIEALLDEIEKNK</sequence>
<evidence type="ECO:0000256" key="5">
    <source>
        <dbReference type="ARBA" id="ARBA00022862"/>
    </source>
</evidence>
<dbReference type="Proteomes" id="UP000218399">
    <property type="component" value="Unassembled WGS sequence"/>
</dbReference>
<dbReference type="Gene3D" id="3.40.30.10">
    <property type="entry name" value="Glutaredoxin"/>
    <property type="match status" value="1"/>
</dbReference>
<comment type="catalytic activity">
    <reaction evidence="12">
        <text>a hydroperoxide + [thioredoxin]-dithiol = an alcohol + [thioredoxin]-disulfide + H2O</text>
        <dbReference type="Rhea" id="RHEA:62620"/>
        <dbReference type="Rhea" id="RHEA-COMP:10698"/>
        <dbReference type="Rhea" id="RHEA-COMP:10700"/>
        <dbReference type="ChEBI" id="CHEBI:15377"/>
        <dbReference type="ChEBI" id="CHEBI:29950"/>
        <dbReference type="ChEBI" id="CHEBI:30879"/>
        <dbReference type="ChEBI" id="CHEBI:35924"/>
        <dbReference type="ChEBI" id="CHEBI:50058"/>
        <dbReference type="EC" id="1.11.1.24"/>
    </reaction>
</comment>
<dbReference type="EC" id="1.11.1.24" evidence="3"/>
<evidence type="ECO:0000256" key="6">
    <source>
        <dbReference type="ARBA" id="ARBA00023002"/>
    </source>
</evidence>
<evidence type="ECO:0000256" key="13">
    <source>
        <dbReference type="PIRSR" id="PIRSR000239-1"/>
    </source>
</evidence>
<dbReference type="PANTHER" id="PTHR42801">
    <property type="entry name" value="THIOREDOXIN-DEPENDENT PEROXIDE REDUCTASE"/>
    <property type="match status" value="1"/>
</dbReference>
<evidence type="ECO:0000313" key="15">
    <source>
        <dbReference type="EMBL" id="PAU67444.1"/>
    </source>
</evidence>
<dbReference type="InterPro" id="IPR024706">
    <property type="entry name" value="Peroxiredoxin_AhpC-typ"/>
</dbReference>
<comment type="similarity">
    <text evidence="10">Belongs to the peroxiredoxin family. BCP/PrxQ subfamily.</text>
</comment>
<dbReference type="PROSITE" id="PS51352">
    <property type="entry name" value="THIOREDOXIN_2"/>
    <property type="match status" value="1"/>
</dbReference>
<evidence type="ECO:0000259" key="14">
    <source>
        <dbReference type="PROSITE" id="PS51352"/>
    </source>
</evidence>
<organism evidence="15 16">
    <name type="scientific">Bifidobacterium criceti</name>
    <dbReference type="NCBI Taxonomy" id="1960969"/>
    <lineage>
        <taxon>Bacteria</taxon>
        <taxon>Bacillati</taxon>
        <taxon>Actinomycetota</taxon>
        <taxon>Actinomycetes</taxon>
        <taxon>Bifidobacteriales</taxon>
        <taxon>Bifidobacteriaceae</taxon>
        <taxon>Bifidobacterium</taxon>
    </lineage>
</organism>
<evidence type="ECO:0000313" key="16">
    <source>
        <dbReference type="Proteomes" id="UP000218399"/>
    </source>
</evidence>
<accession>A0A2A2EDY7</accession>
<evidence type="ECO:0000256" key="1">
    <source>
        <dbReference type="ARBA" id="ARBA00003330"/>
    </source>
</evidence>
<keyword evidence="6" id="KW-0560">Oxidoreductase</keyword>
<dbReference type="GO" id="GO:0008379">
    <property type="term" value="F:thioredoxin peroxidase activity"/>
    <property type="evidence" value="ECO:0007669"/>
    <property type="project" value="TreeGrafter"/>
</dbReference>
<dbReference type="EMBL" id="MVOH01000014">
    <property type="protein sequence ID" value="PAU67444.1"/>
    <property type="molecule type" value="Genomic_DNA"/>
</dbReference>
<evidence type="ECO:0000256" key="11">
    <source>
        <dbReference type="ARBA" id="ARBA00041373"/>
    </source>
</evidence>
<evidence type="ECO:0000256" key="4">
    <source>
        <dbReference type="ARBA" id="ARBA00022559"/>
    </source>
</evidence>
<dbReference type="GO" id="GO:0045454">
    <property type="term" value="P:cell redox homeostasis"/>
    <property type="evidence" value="ECO:0007669"/>
    <property type="project" value="TreeGrafter"/>
</dbReference>
<evidence type="ECO:0000256" key="12">
    <source>
        <dbReference type="ARBA" id="ARBA00049091"/>
    </source>
</evidence>
<keyword evidence="7" id="KW-1015">Disulfide bond</keyword>
<dbReference type="InterPro" id="IPR050924">
    <property type="entry name" value="Peroxiredoxin_BCP/PrxQ"/>
</dbReference>
<keyword evidence="5" id="KW-0049">Antioxidant</keyword>
<reference evidence="15 16" key="1">
    <citation type="journal article" date="2017" name="ISME J.">
        <title>Unveiling bifidobacterial biogeography across the mammalian branch of the tree of life.</title>
        <authorList>
            <person name="Milani C."/>
            <person name="Mangifesta M."/>
            <person name="Mancabelli L."/>
            <person name="Lugli G.A."/>
            <person name="James K."/>
            <person name="Duranti S."/>
            <person name="Turroni F."/>
            <person name="Ferrario C."/>
            <person name="Ossiprandi M.C."/>
            <person name="van Sinderen D."/>
            <person name="Ventura M."/>
        </authorList>
    </citation>
    <scope>NUCLEOTIDE SEQUENCE [LARGE SCALE GENOMIC DNA]</scope>
    <source>
        <strain evidence="16">Ham19E</strain>
    </source>
</reference>
<feature type="domain" description="Thioredoxin" evidence="14">
    <location>
        <begin position="4"/>
        <end position="156"/>
    </location>
</feature>
<dbReference type="Pfam" id="PF00578">
    <property type="entry name" value="AhpC-TSA"/>
    <property type="match status" value="1"/>
</dbReference>
<dbReference type="FunFam" id="3.40.30.10:FF:000007">
    <property type="entry name" value="Thioredoxin-dependent thiol peroxidase"/>
    <property type="match status" value="1"/>
</dbReference>